<organism evidence="3 4">
    <name type="scientific">Streptomyces pratens</name>
    <dbReference type="NCBI Taxonomy" id="887456"/>
    <lineage>
        <taxon>Bacteria</taxon>
        <taxon>Bacillati</taxon>
        <taxon>Actinomycetota</taxon>
        <taxon>Actinomycetes</taxon>
        <taxon>Kitasatosporales</taxon>
        <taxon>Streptomycetaceae</taxon>
        <taxon>Streptomyces</taxon>
    </lineage>
</organism>
<feature type="compositionally biased region" description="Basic residues" evidence="1">
    <location>
        <begin position="168"/>
        <end position="178"/>
    </location>
</feature>
<dbReference type="Pfam" id="PF01609">
    <property type="entry name" value="DDE_Tnp_1"/>
    <property type="match status" value="1"/>
</dbReference>
<evidence type="ECO:0000259" key="2">
    <source>
        <dbReference type="Pfam" id="PF01609"/>
    </source>
</evidence>
<dbReference type="Proteomes" id="UP001596242">
    <property type="component" value="Unassembled WGS sequence"/>
</dbReference>
<dbReference type="InterPro" id="IPR002559">
    <property type="entry name" value="Transposase_11"/>
</dbReference>
<gene>
    <name evidence="3" type="ORF">ACFP50_20265</name>
</gene>
<comment type="caution">
    <text evidence="3">The sequence shown here is derived from an EMBL/GenBank/DDBJ whole genome shotgun (WGS) entry which is preliminary data.</text>
</comment>
<feature type="compositionally biased region" description="Basic and acidic residues" evidence="1">
    <location>
        <begin position="210"/>
        <end position="221"/>
    </location>
</feature>
<feature type="region of interest" description="Disordered" evidence="1">
    <location>
        <begin position="158"/>
        <end position="229"/>
    </location>
</feature>
<sequence>MADRHRAPWVSAVPREPLTQRFPDGRRRRMTSGMERLPTTEAAVTALRAFADVYGREIEVTHDIGADQTSRRTAAGVGVTTDPDATAHDVDRLWRIFLRRFDIEHTFRFFKQALGLTRPRLRNPAQADRWVWLILAAYTRLRLARSLTEDLRRPWEKPLTPDRLTPGRVRRGYPRIRRTPGTPAGTPKATHPGPGRPKGRTSTPAPRHPIGKEQHKVDKLRCGGAQEEA</sequence>
<feature type="domain" description="Transposase IS4-like" evidence="2">
    <location>
        <begin position="7"/>
        <end position="139"/>
    </location>
</feature>
<protein>
    <submittedName>
        <fullName evidence="3">Transposase</fullName>
    </submittedName>
</protein>
<dbReference type="EMBL" id="JBHSPT010000047">
    <property type="protein sequence ID" value="MFC6057699.1"/>
    <property type="molecule type" value="Genomic_DNA"/>
</dbReference>
<proteinExistence type="predicted"/>
<dbReference type="SUPFAM" id="SSF53098">
    <property type="entry name" value="Ribonuclease H-like"/>
    <property type="match status" value="1"/>
</dbReference>
<dbReference type="RefSeq" id="WP_386399739.1">
    <property type="nucleotide sequence ID" value="NZ_JBHSPT010000047.1"/>
</dbReference>
<evidence type="ECO:0000256" key="1">
    <source>
        <dbReference type="SAM" id="MobiDB-lite"/>
    </source>
</evidence>
<feature type="compositionally biased region" description="Low complexity" evidence="1">
    <location>
        <begin position="179"/>
        <end position="193"/>
    </location>
</feature>
<accession>A0ABW1M1W0</accession>
<keyword evidence="4" id="KW-1185">Reference proteome</keyword>
<name>A0ABW1M1W0_9ACTN</name>
<evidence type="ECO:0000313" key="3">
    <source>
        <dbReference type="EMBL" id="MFC6057699.1"/>
    </source>
</evidence>
<reference evidence="4" key="1">
    <citation type="journal article" date="2019" name="Int. J. Syst. Evol. Microbiol.">
        <title>The Global Catalogue of Microorganisms (GCM) 10K type strain sequencing project: providing services to taxonomists for standard genome sequencing and annotation.</title>
        <authorList>
            <consortium name="The Broad Institute Genomics Platform"/>
            <consortium name="The Broad Institute Genome Sequencing Center for Infectious Disease"/>
            <person name="Wu L."/>
            <person name="Ma J."/>
        </authorList>
    </citation>
    <scope>NUCLEOTIDE SEQUENCE [LARGE SCALE GENOMIC DNA]</scope>
    <source>
        <strain evidence="4">JCM 12763</strain>
    </source>
</reference>
<evidence type="ECO:0000313" key="4">
    <source>
        <dbReference type="Proteomes" id="UP001596242"/>
    </source>
</evidence>
<dbReference type="InterPro" id="IPR012337">
    <property type="entry name" value="RNaseH-like_sf"/>
</dbReference>